<organism evidence="2 3">
    <name type="scientific">Trichophyton tonsurans (strain CBS 112818)</name>
    <name type="common">Scalp ringworm fungus</name>
    <dbReference type="NCBI Taxonomy" id="647933"/>
    <lineage>
        <taxon>Eukaryota</taxon>
        <taxon>Fungi</taxon>
        <taxon>Dikarya</taxon>
        <taxon>Ascomycota</taxon>
        <taxon>Pezizomycotina</taxon>
        <taxon>Eurotiomycetes</taxon>
        <taxon>Eurotiomycetidae</taxon>
        <taxon>Onygenales</taxon>
        <taxon>Arthrodermataceae</taxon>
        <taxon>Trichophyton</taxon>
    </lineage>
</organism>
<sequence length="182" mass="20725">MSRSKRKAWTLALFPPLRQGSPHTLGSIIPGETVEHNFDRSRTTGKRRIGYLQPPPHLRPPGTSKEYTKRKAMGTIFAGAGSSCFLEYEAYATPDWPAQRRFRNTCVWGANCQKSLPLSLLLWLKFDLRLEKSTLEQEFHPALRHSKYGNTKAGIPPIRTALCRARRLEKGRTTVKLLPKRV</sequence>
<dbReference type="EMBL" id="GG698493">
    <property type="protein sequence ID" value="EGD96268.1"/>
    <property type="molecule type" value="Genomic_DNA"/>
</dbReference>
<protein>
    <submittedName>
        <fullName evidence="2">Uncharacterized protein</fullName>
    </submittedName>
</protein>
<accession>F2RY33</accession>
<proteinExistence type="predicted"/>
<dbReference type="HOGENOM" id="CLU_1483031_0_0_1"/>
<gene>
    <name evidence="2" type="ORF">TESG_03720</name>
</gene>
<reference evidence="3" key="1">
    <citation type="journal article" date="2012" name="MBio">
        <title>Comparative genome analysis of Trichophyton rubrum and related dermatophytes reveals candidate genes involved in infection.</title>
        <authorList>
            <person name="Martinez D.A."/>
            <person name="Oliver B.G."/>
            <person name="Graeser Y."/>
            <person name="Goldberg J.M."/>
            <person name="Li W."/>
            <person name="Martinez-Rossi N.M."/>
            <person name="Monod M."/>
            <person name="Shelest E."/>
            <person name="Barton R.C."/>
            <person name="Birch E."/>
            <person name="Brakhage A.A."/>
            <person name="Chen Z."/>
            <person name="Gurr S.J."/>
            <person name="Heiman D."/>
            <person name="Heitman J."/>
            <person name="Kosti I."/>
            <person name="Rossi A."/>
            <person name="Saif S."/>
            <person name="Samalova M."/>
            <person name="Saunders C.W."/>
            <person name="Shea T."/>
            <person name="Summerbell R.C."/>
            <person name="Xu J."/>
            <person name="Young S."/>
            <person name="Zeng Q."/>
            <person name="Birren B.W."/>
            <person name="Cuomo C.A."/>
            <person name="White T.C."/>
        </authorList>
    </citation>
    <scope>NUCLEOTIDE SEQUENCE [LARGE SCALE GENOMIC DNA]</scope>
    <source>
        <strain evidence="3">CBS 112818</strain>
    </source>
</reference>
<keyword evidence="3" id="KW-1185">Reference proteome</keyword>
<feature type="region of interest" description="Disordered" evidence="1">
    <location>
        <begin position="37"/>
        <end position="66"/>
    </location>
</feature>
<dbReference type="AlphaFoldDB" id="F2RY33"/>
<name>F2RY33_TRIT1</name>
<evidence type="ECO:0000313" key="3">
    <source>
        <dbReference type="Proteomes" id="UP000009172"/>
    </source>
</evidence>
<dbReference type="Proteomes" id="UP000009172">
    <property type="component" value="Unassembled WGS sequence"/>
</dbReference>
<evidence type="ECO:0000256" key="1">
    <source>
        <dbReference type="SAM" id="MobiDB-lite"/>
    </source>
</evidence>
<evidence type="ECO:0000313" key="2">
    <source>
        <dbReference type="EMBL" id="EGD96268.1"/>
    </source>
</evidence>